<proteinExistence type="predicted"/>
<dbReference type="AlphaFoldDB" id="A0A7X0JWX9"/>
<dbReference type="EMBL" id="JACHHT010000003">
    <property type="protein sequence ID" value="MBB6523208.1"/>
    <property type="molecule type" value="Genomic_DNA"/>
</dbReference>
<evidence type="ECO:0000313" key="1">
    <source>
        <dbReference type="EMBL" id="MBB6523208.1"/>
    </source>
</evidence>
<dbReference type="RefSeq" id="WP_166843692.1">
    <property type="nucleotide sequence ID" value="NZ_JAAONY010000003.1"/>
</dbReference>
<evidence type="ECO:0000313" key="2">
    <source>
        <dbReference type="Proteomes" id="UP000528457"/>
    </source>
</evidence>
<accession>A0A7X0JWX9</accession>
<protein>
    <submittedName>
        <fullName evidence="1">Uncharacterized protein</fullName>
    </submittedName>
</protein>
<sequence>MQYDVFKEVLPVFPMGRYLVNSFQLRNLIQHEGCKGVATRILHVGTILLDKEDLCARLASDCHPRLDDIKITCLDGEIIIDNPDLGCQ</sequence>
<dbReference type="InParanoid" id="A0A7X0JWX9"/>
<reference evidence="1 2" key="1">
    <citation type="submission" date="2020-08" db="EMBL/GenBank/DDBJ databases">
        <title>Genomic Encyclopedia of Type Strains, Phase IV (KMG-IV): sequencing the most valuable type-strain genomes for metagenomic binning, comparative biology and taxonomic classification.</title>
        <authorList>
            <person name="Goeker M."/>
        </authorList>
    </citation>
    <scope>NUCLEOTIDE SEQUENCE [LARGE SCALE GENOMIC DNA]</scope>
    <source>
        <strain evidence="1 2">DSM 22368</strain>
    </source>
</reference>
<comment type="caution">
    <text evidence="1">The sequence shown here is derived from an EMBL/GenBank/DDBJ whole genome shotgun (WGS) entry which is preliminary data.</text>
</comment>
<organism evidence="1 2">
    <name type="scientific">Pseudoteredinibacter isoporae</name>
    <dbReference type="NCBI Taxonomy" id="570281"/>
    <lineage>
        <taxon>Bacteria</taxon>
        <taxon>Pseudomonadati</taxon>
        <taxon>Pseudomonadota</taxon>
        <taxon>Gammaproteobacteria</taxon>
        <taxon>Cellvibrionales</taxon>
        <taxon>Cellvibrionaceae</taxon>
        <taxon>Pseudoteredinibacter</taxon>
    </lineage>
</organism>
<keyword evidence="2" id="KW-1185">Reference proteome</keyword>
<dbReference type="Proteomes" id="UP000528457">
    <property type="component" value="Unassembled WGS sequence"/>
</dbReference>
<gene>
    <name evidence="1" type="ORF">HNR48_003510</name>
</gene>
<name>A0A7X0JWX9_9GAMM</name>